<dbReference type="PRINTS" id="PR00145">
    <property type="entry name" value="ARGSUCLYASE"/>
</dbReference>
<dbReference type="PROSITE" id="PS00163">
    <property type="entry name" value="FUMARATE_LYASES"/>
    <property type="match status" value="1"/>
</dbReference>
<evidence type="ECO:0000313" key="2">
    <source>
        <dbReference type="EMBL" id="RII38158.1"/>
    </source>
</evidence>
<dbReference type="Gene3D" id="1.20.200.10">
    <property type="entry name" value="Fumarase/aspartase (Central domain)"/>
    <property type="match status" value="1"/>
</dbReference>
<keyword evidence="2" id="KW-0456">Lyase</keyword>
<dbReference type="InterPro" id="IPR008948">
    <property type="entry name" value="L-Aspartase-like"/>
</dbReference>
<dbReference type="Pfam" id="PF10397">
    <property type="entry name" value="ADSL_C"/>
    <property type="match status" value="1"/>
</dbReference>
<dbReference type="InterPro" id="IPR020557">
    <property type="entry name" value="Fumarate_lyase_CS"/>
</dbReference>
<dbReference type="EMBL" id="QWJJ01000011">
    <property type="protein sequence ID" value="RII38158.1"/>
    <property type="molecule type" value="Genomic_DNA"/>
</dbReference>
<dbReference type="PANTHER" id="PTHR43172">
    <property type="entry name" value="ADENYLOSUCCINATE LYASE"/>
    <property type="match status" value="1"/>
</dbReference>
<dbReference type="Pfam" id="PF00206">
    <property type="entry name" value="Lyase_1"/>
    <property type="match status" value="1"/>
</dbReference>
<dbReference type="Proteomes" id="UP000265848">
    <property type="component" value="Unassembled WGS sequence"/>
</dbReference>
<dbReference type="InterPro" id="IPR022761">
    <property type="entry name" value="Fumarate_lyase_N"/>
</dbReference>
<evidence type="ECO:0000313" key="3">
    <source>
        <dbReference type="Proteomes" id="UP000265848"/>
    </source>
</evidence>
<dbReference type="InterPro" id="IPR019468">
    <property type="entry name" value="AdenyloSucc_lyase_C"/>
</dbReference>
<gene>
    <name evidence="2" type="ORF">DL237_13165</name>
</gene>
<accession>A0A399IY98</accession>
<dbReference type="Gene3D" id="1.10.275.10">
    <property type="entry name" value="Fumarase/aspartase (N-terminal domain)"/>
    <property type="match status" value="1"/>
</dbReference>
<organism evidence="2 3">
    <name type="scientific">Pseudooceanicola sediminis</name>
    <dbReference type="NCBI Taxonomy" id="2211117"/>
    <lineage>
        <taxon>Bacteria</taxon>
        <taxon>Pseudomonadati</taxon>
        <taxon>Pseudomonadota</taxon>
        <taxon>Alphaproteobacteria</taxon>
        <taxon>Rhodobacterales</taxon>
        <taxon>Paracoccaceae</taxon>
        <taxon>Pseudooceanicola</taxon>
    </lineage>
</organism>
<dbReference type="GO" id="GO:0016829">
    <property type="term" value="F:lyase activity"/>
    <property type="evidence" value="ECO:0007669"/>
    <property type="project" value="UniProtKB-KW"/>
</dbReference>
<comment type="caution">
    <text evidence="2">The sequence shown here is derived from an EMBL/GenBank/DDBJ whole genome shotgun (WGS) entry which is preliminary data.</text>
</comment>
<dbReference type="SUPFAM" id="SSF48557">
    <property type="entry name" value="L-aspartase-like"/>
    <property type="match status" value="1"/>
</dbReference>
<evidence type="ECO:0000259" key="1">
    <source>
        <dbReference type="SMART" id="SM00998"/>
    </source>
</evidence>
<sequence>MAGRPGGGGTRMSLTPDTLFARDTLWQSWLDVEAALARAQAQLGVIPDWAARTITEVATLDHLGRDAMVADARRTMAPILSLTRLLAKAAGKAGDYVHWGATTQNIMQTGRILLIRQADRAIRARLARASLRLGALAREESGTLMAGRTNRQHALPITFGFKVAGWIEEMERAEARMSDAATRLFALPFGGAVGAMHAFGGEGRALNRQLAADLELRELLVPGRVVNDLFAEYVLSLSLLAMTIERIMTEAYALMAEEIGEVSERLDAGTVGSSTMPQKVNPKFVVRTIAQAVELRGLAGPALETGRSSHEGDAVANQLLSSVLDAAIPLAWRLAESFEETLNRLTPNPVRMAENLNRSQGAISAENLMMALAPLAGRAQAHDIVHHALEDGGASGLTEDAGIRKYLEPAAIAAALDPAQYLGDSVEIALSGADLAQDLAVRFDPGVSG</sequence>
<dbReference type="SMART" id="SM00998">
    <property type="entry name" value="ADSL_C"/>
    <property type="match status" value="1"/>
</dbReference>
<feature type="domain" description="Adenylosuccinate lyase C-terminal" evidence="1">
    <location>
        <begin position="360"/>
        <end position="433"/>
    </location>
</feature>
<dbReference type="InterPro" id="IPR024083">
    <property type="entry name" value="Fumarase/histidase_N"/>
</dbReference>
<reference evidence="2 3" key="1">
    <citation type="submission" date="2018-08" db="EMBL/GenBank/DDBJ databases">
        <title>Pseudooceanicola sediminis CY03 in the family Rhodobacteracea.</title>
        <authorList>
            <person name="Zhang Y.-J."/>
        </authorList>
    </citation>
    <scope>NUCLEOTIDE SEQUENCE [LARGE SCALE GENOMIC DNA]</scope>
    <source>
        <strain evidence="2 3">CY03</strain>
    </source>
</reference>
<proteinExistence type="predicted"/>
<dbReference type="PRINTS" id="PR00149">
    <property type="entry name" value="FUMRATELYASE"/>
</dbReference>
<keyword evidence="3" id="KW-1185">Reference proteome</keyword>
<dbReference type="AlphaFoldDB" id="A0A399IY98"/>
<name>A0A399IY98_9RHOB</name>
<dbReference type="Gene3D" id="1.10.40.30">
    <property type="entry name" value="Fumarase/aspartase (C-terminal domain)"/>
    <property type="match status" value="1"/>
</dbReference>
<dbReference type="InterPro" id="IPR000362">
    <property type="entry name" value="Fumarate_lyase_fam"/>
</dbReference>
<protein>
    <submittedName>
        <fullName evidence="2">Adenylosuccinate lyase family protein</fullName>
    </submittedName>
</protein>